<keyword evidence="5" id="KW-0862">Zinc</keyword>
<keyword evidence="8" id="KW-0539">Nucleus</keyword>
<evidence type="ECO:0000256" key="7">
    <source>
        <dbReference type="ARBA" id="ARBA00023163"/>
    </source>
</evidence>
<protein>
    <recommendedName>
        <fullName evidence="13">C2H2-type domain-containing protein</fullName>
    </recommendedName>
</protein>
<keyword evidence="12" id="KW-1185">Reference proteome</keyword>
<organism evidence="11 12">
    <name type="scientific">Salix suchowensis</name>
    <dbReference type="NCBI Taxonomy" id="1278906"/>
    <lineage>
        <taxon>Eukaryota</taxon>
        <taxon>Viridiplantae</taxon>
        <taxon>Streptophyta</taxon>
        <taxon>Embryophyta</taxon>
        <taxon>Tracheophyta</taxon>
        <taxon>Spermatophyta</taxon>
        <taxon>Magnoliopsida</taxon>
        <taxon>eudicotyledons</taxon>
        <taxon>Gunneridae</taxon>
        <taxon>Pentapetalae</taxon>
        <taxon>rosids</taxon>
        <taxon>fabids</taxon>
        <taxon>Malpighiales</taxon>
        <taxon>Salicaceae</taxon>
        <taxon>Saliceae</taxon>
        <taxon>Salix</taxon>
    </lineage>
</organism>
<evidence type="ECO:0000256" key="3">
    <source>
        <dbReference type="ARBA" id="ARBA00022737"/>
    </source>
</evidence>
<proteinExistence type="predicted"/>
<comment type="caution">
    <text evidence="11">The sequence shown here is derived from an EMBL/GenBank/DDBJ whole genome shotgun (WGS) entry which is preliminary data.</text>
</comment>
<evidence type="ECO:0000256" key="1">
    <source>
        <dbReference type="ARBA" id="ARBA00004123"/>
    </source>
</evidence>
<evidence type="ECO:0000259" key="10">
    <source>
        <dbReference type="Pfam" id="PF23118"/>
    </source>
</evidence>
<dbReference type="Proteomes" id="UP001141253">
    <property type="component" value="Chromosome 5"/>
</dbReference>
<evidence type="ECO:0000256" key="8">
    <source>
        <dbReference type="ARBA" id="ARBA00023242"/>
    </source>
</evidence>
<evidence type="ECO:0000313" key="11">
    <source>
        <dbReference type="EMBL" id="KAJ6397920.1"/>
    </source>
</evidence>
<dbReference type="InterPro" id="IPR059161">
    <property type="entry name" value="Znf-C2H2_STOP1/2_3rd"/>
</dbReference>
<keyword evidence="7" id="KW-0804">Transcription</keyword>
<dbReference type="InterPro" id="IPR044300">
    <property type="entry name" value="STOP1/2"/>
</dbReference>
<evidence type="ECO:0000256" key="2">
    <source>
        <dbReference type="ARBA" id="ARBA00022723"/>
    </source>
</evidence>
<keyword evidence="3" id="KW-0677">Repeat</keyword>
<gene>
    <name evidence="11" type="ORF">OIU77_018854</name>
</gene>
<dbReference type="Pfam" id="PF23118">
    <property type="entry name" value="zf-C2H2_STOP2_C"/>
    <property type="match status" value="1"/>
</dbReference>
<reference evidence="11" key="2">
    <citation type="journal article" date="2023" name="Int. J. Mol. Sci.">
        <title>De Novo Assembly and Annotation of 11 Diverse Shrub Willow (Salix) Genomes Reveals Novel Gene Organization in Sex-Linked Regions.</title>
        <authorList>
            <person name="Hyden B."/>
            <person name="Feng K."/>
            <person name="Yates T.B."/>
            <person name="Jawdy S."/>
            <person name="Cereghino C."/>
            <person name="Smart L.B."/>
            <person name="Muchero W."/>
        </authorList>
    </citation>
    <scope>NUCLEOTIDE SEQUENCE</scope>
    <source>
        <tissue evidence="11">Shoot tip</tissue>
    </source>
</reference>
<dbReference type="Gene3D" id="3.30.160.60">
    <property type="entry name" value="Classic Zinc Finger"/>
    <property type="match status" value="1"/>
</dbReference>
<comment type="subcellular location">
    <subcellularLocation>
        <location evidence="1">Nucleus</location>
    </subcellularLocation>
</comment>
<evidence type="ECO:0000256" key="6">
    <source>
        <dbReference type="ARBA" id="ARBA00023015"/>
    </source>
</evidence>
<reference evidence="11" key="1">
    <citation type="submission" date="2022-10" db="EMBL/GenBank/DDBJ databases">
        <authorList>
            <person name="Hyden B.L."/>
            <person name="Feng K."/>
            <person name="Yates T."/>
            <person name="Jawdy S."/>
            <person name="Smart L.B."/>
            <person name="Muchero W."/>
        </authorList>
    </citation>
    <scope>NUCLEOTIDE SEQUENCE</scope>
    <source>
        <tissue evidence="11">Shoot tip</tissue>
    </source>
</reference>
<feature type="domain" description="STOP1/2-like C2H2-type zinc finger" evidence="10">
    <location>
        <begin position="220"/>
        <end position="249"/>
    </location>
</feature>
<dbReference type="InterPro" id="IPR058196">
    <property type="entry name" value="zf-C2H2_STOP1/2_C"/>
</dbReference>
<keyword evidence="4" id="KW-0863">Zinc-finger</keyword>
<evidence type="ECO:0000256" key="4">
    <source>
        <dbReference type="ARBA" id="ARBA00022771"/>
    </source>
</evidence>
<evidence type="ECO:0000313" key="12">
    <source>
        <dbReference type="Proteomes" id="UP001141253"/>
    </source>
</evidence>
<evidence type="ECO:0008006" key="13">
    <source>
        <dbReference type="Google" id="ProtNLM"/>
    </source>
</evidence>
<evidence type="ECO:0000259" key="9">
    <source>
        <dbReference type="Pfam" id="PF23115"/>
    </source>
</evidence>
<name>A0ABQ9CGZ6_9ROSI</name>
<evidence type="ECO:0000256" key="5">
    <source>
        <dbReference type="ARBA" id="ARBA00022833"/>
    </source>
</evidence>
<keyword evidence="6" id="KW-0805">Transcription regulation</keyword>
<dbReference type="PANTHER" id="PTHR46352:SF14">
    <property type="entry name" value="PROTEIN SENSITIVE TO PROTON RHIZOTOXICITY 2-LIKE"/>
    <property type="match status" value="1"/>
</dbReference>
<accession>A0ABQ9CGZ6</accession>
<feature type="domain" description="STOP2/WIP2-like C2H2-type zinc finger" evidence="9">
    <location>
        <begin position="155"/>
        <end position="189"/>
    </location>
</feature>
<dbReference type="EMBL" id="JAPFFI010000003">
    <property type="protein sequence ID" value="KAJ6397920.1"/>
    <property type="molecule type" value="Genomic_DNA"/>
</dbReference>
<sequence>MSYPGESIRDPTGYSFPVISNTDPRVPLLNLSTVCTRMDSLQQFLSESVNNNTLIRKDQMDMVSSEISSAIHQTIVNAAALLSCSSSSSQPLMPLPPVESTATKKGPSFEGFKRDANLRMHMRAHGNEFKTLEALARPDKGDKTSSASLAGKTKFSCPFEGCNRNKKHSKFKPLKSVICVRNHFKRSHCPKMYSCNRCNNKSFSVVADLKSHLKNCGESRWKCSCGTSFSRKDKLFGHMALFEGHMPAVVGDVAGSTAKGLVVGGPVAMEEDEEEESVIKGDDLVDNEFFEGFLNGFGSMEEYNLQDIWGLL</sequence>
<keyword evidence="2" id="KW-0479">Metal-binding</keyword>
<dbReference type="PANTHER" id="PTHR46352">
    <property type="entry name" value="PROTEIN SENSITIVE TO PROTON RHIZOTOXICITY 1"/>
    <property type="match status" value="1"/>
</dbReference>
<dbReference type="Pfam" id="PF23115">
    <property type="entry name" value="zf-C2H2_STOP2_3rd"/>
    <property type="match status" value="1"/>
</dbReference>